<dbReference type="RefSeq" id="WP_146196892.1">
    <property type="nucleotide sequence ID" value="NZ_POQS01000002.1"/>
</dbReference>
<dbReference type="AlphaFoldDB" id="A0A2N8KMT0"/>
<dbReference type="Proteomes" id="UP000235994">
    <property type="component" value="Unassembled WGS sequence"/>
</dbReference>
<evidence type="ECO:0000259" key="1">
    <source>
        <dbReference type="Pfam" id="PF05598"/>
    </source>
</evidence>
<gene>
    <name evidence="2" type="ORF">C1I89_06210</name>
</gene>
<dbReference type="Pfam" id="PF05598">
    <property type="entry name" value="DUF772"/>
    <property type="match status" value="1"/>
</dbReference>
<reference evidence="2 3" key="1">
    <citation type="submission" date="2018-01" db="EMBL/GenBank/DDBJ databases">
        <title>The draft genome of an aniline degradation strain ANB-1.</title>
        <authorList>
            <person name="Zhang L."/>
            <person name="Jiang J."/>
        </authorList>
    </citation>
    <scope>NUCLEOTIDE SEQUENCE [LARGE SCALE GENOMIC DNA]</scope>
    <source>
        <strain evidence="2 3">ANB-1</strain>
    </source>
</reference>
<feature type="non-terminal residue" evidence="2">
    <location>
        <position position="107"/>
    </location>
</feature>
<feature type="domain" description="Transposase InsH N-terminal" evidence="1">
    <location>
        <begin position="17"/>
        <end position="107"/>
    </location>
</feature>
<sequence>MSQLSFSEAEYVGKRKKTRREKFLAKMERAVPWKLFADLVDPHYPKPGIGRPPYPLETMLRIYFMQLWFSLSDPAMEETLYDSFSMRQFAKLPGGRVPDETTILNFR</sequence>
<keyword evidence="3" id="KW-1185">Reference proteome</keyword>
<comment type="caution">
    <text evidence="2">The sequence shown here is derived from an EMBL/GenBank/DDBJ whole genome shotgun (WGS) entry which is preliminary data.</text>
</comment>
<evidence type="ECO:0000313" key="2">
    <source>
        <dbReference type="EMBL" id="PND34756.1"/>
    </source>
</evidence>
<evidence type="ECO:0000313" key="3">
    <source>
        <dbReference type="Proteomes" id="UP000235994"/>
    </source>
</evidence>
<dbReference type="InterPro" id="IPR008490">
    <property type="entry name" value="Transposase_InsH_N"/>
</dbReference>
<accession>A0A2N8KMT0</accession>
<dbReference type="EMBL" id="POQS01000002">
    <property type="protein sequence ID" value="PND34756.1"/>
    <property type="molecule type" value="Genomic_DNA"/>
</dbReference>
<proteinExistence type="predicted"/>
<dbReference type="PANTHER" id="PTHR35604:SF2">
    <property type="entry name" value="TRANSPOSASE INSH FOR INSERTION SEQUENCE ELEMENT IS5A-RELATED"/>
    <property type="match status" value="1"/>
</dbReference>
<name>A0A2N8KMT0_9BURK</name>
<dbReference type="PANTHER" id="PTHR35604">
    <property type="entry name" value="TRANSPOSASE INSH FOR INSERTION SEQUENCE ELEMENT IS5A-RELATED"/>
    <property type="match status" value="1"/>
</dbReference>
<organism evidence="2 3">
    <name type="scientific">Achromobacter pulmonis</name>
    <dbReference type="NCBI Taxonomy" id="1389932"/>
    <lineage>
        <taxon>Bacteria</taxon>
        <taxon>Pseudomonadati</taxon>
        <taxon>Pseudomonadota</taxon>
        <taxon>Betaproteobacteria</taxon>
        <taxon>Burkholderiales</taxon>
        <taxon>Alcaligenaceae</taxon>
        <taxon>Achromobacter</taxon>
    </lineage>
</organism>
<protein>
    <submittedName>
        <fullName evidence="2">IS5/IS1182 family transposase</fullName>
    </submittedName>
</protein>